<dbReference type="InterPro" id="IPR052262">
    <property type="entry name" value="E2F-SERTA_domain_protein"/>
</dbReference>
<dbReference type="AlphaFoldDB" id="A0A8C9VVQ8"/>
<keyword evidence="4" id="KW-1185">Reference proteome</keyword>
<dbReference type="Proteomes" id="UP000694397">
    <property type="component" value="Chromosome 4"/>
</dbReference>
<evidence type="ECO:0000259" key="2">
    <source>
        <dbReference type="PROSITE" id="PS51053"/>
    </source>
</evidence>
<dbReference type="InterPro" id="IPR009263">
    <property type="entry name" value="SERTA_dom"/>
</dbReference>
<feature type="domain" description="SERTA" evidence="2">
    <location>
        <begin position="37"/>
        <end position="84"/>
    </location>
</feature>
<dbReference type="PROSITE" id="PS51053">
    <property type="entry name" value="SERTA"/>
    <property type="match status" value="1"/>
</dbReference>
<accession>A0A8C9VVQ8</accession>
<dbReference type="GeneTree" id="ENSGT00530000063867"/>
<feature type="region of interest" description="Disordered" evidence="1">
    <location>
        <begin position="188"/>
        <end position="207"/>
    </location>
</feature>
<dbReference type="Ensembl" id="ENSSFOT00015046989.1">
    <property type="protein sequence ID" value="ENSSFOP00015065934.1"/>
    <property type="gene ID" value="ENSSFOG00015028900.1"/>
</dbReference>
<feature type="compositionally biased region" description="Pro residues" evidence="1">
    <location>
        <begin position="110"/>
        <end position="129"/>
    </location>
</feature>
<dbReference type="RefSeq" id="XP_029107123.1">
    <property type="nucleotide sequence ID" value="XM_029251290.1"/>
</dbReference>
<proteinExistence type="predicted"/>
<organism evidence="3 4">
    <name type="scientific">Scleropages formosus</name>
    <name type="common">Asian bonytongue</name>
    <name type="synonym">Osteoglossum formosum</name>
    <dbReference type="NCBI Taxonomy" id="113540"/>
    <lineage>
        <taxon>Eukaryota</taxon>
        <taxon>Metazoa</taxon>
        <taxon>Chordata</taxon>
        <taxon>Craniata</taxon>
        <taxon>Vertebrata</taxon>
        <taxon>Euteleostomi</taxon>
        <taxon>Actinopterygii</taxon>
        <taxon>Neopterygii</taxon>
        <taxon>Teleostei</taxon>
        <taxon>Osteoglossocephala</taxon>
        <taxon>Osteoglossomorpha</taxon>
        <taxon>Osteoglossiformes</taxon>
        <taxon>Osteoglossidae</taxon>
        <taxon>Scleropages</taxon>
    </lineage>
</organism>
<dbReference type="GeneID" id="108927005"/>
<dbReference type="Pfam" id="PF06031">
    <property type="entry name" value="SERTA"/>
    <property type="match status" value="1"/>
</dbReference>
<name>A0A8C9VVQ8_SCLFO</name>
<protein>
    <submittedName>
        <fullName evidence="3">SERTA domain containing 2b</fullName>
    </submittedName>
</protein>
<reference evidence="3" key="2">
    <citation type="submission" date="2025-08" db="UniProtKB">
        <authorList>
            <consortium name="Ensembl"/>
        </authorList>
    </citation>
    <scope>IDENTIFICATION</scope>
</reference>
<sequence>MLGKGTKRKRDEDADGAGLGAELWAELPALSPSELSYALQRQTVFNLSLMKLHQQGAPAEPRLQRCVLVSNVLRRIQEELRREGGPQALLLPPPSNPSRDDPLDEGFREVPPPPPPVATPLSLPPPRSPTPQDSCLTPASLLEDDTPVFCTLAPPCPVPRAPPRTVPSAPHGTGQLCRVQGAAVVAPPPATPLVDPRDVERASGQRRRRGVTVETLSFGGVDASSSSFLADLTLDDILFADIDTSMYDFDLCSSAWGGGAASRVSPDDLVKNPPPCGAGSFPMGSGQPFRPDLSELDHIMEVLVGS</sequence>
<dbReference type="OrthoDB" id="8910518at2759"/>
<dbReference type="PANTHER" id="PTHR16277:SF10">
    <property type="entry name" value="SERTA DOMAIN-CONTAINING PROTEIN 2"/>
    <property type="match status" value="1"/>
</dbReference>
<dbReference type="GO" id="GO:0005634">
    <property type="term" value="C:nucleus"/>
    <property type="evidence" value="ECO:0007669"/>
    <property type="project" value="TreeGrafter"/>
</dbReference>
<dbReference type="RefSeq" id="XP_029107122.1">
    <property type="nucleotide sequence ID" value="XM_029251289.1"/>
</dbReference>
<reference evidence="3 4" key="1">
    <citation type="submission" date="2019-04" db="EMBL/GenBank/DDBJ databases">
        <authorList>
            <consortium name="Wellcome Sanger Institute Data Sharing"/>
        </authorList>
    </citation>
    <scope>NUCLEOTIDE SEQUENCE [LARGE SCALE GENOMIC DNA]</scope>
</reference>
<evidence type="ECO:0000313" key="3">
    <source>
        <dbReference type="Ensembl" id="ENSSFOP00015065934.1"/>
    </source>
</evidence>
<feature type="region of interest" description="Disordered" evidence="1">
    <location>
        <begin position="84"/>
        <end position="134"/>
    </location>
</feature>
<gene>
    <name evidence="3" type="primary">sertad2b</name>
</gene>
<reference evidence="3" key="3">
    <citation type="submission" date="2025-09" db="UniProtKB">
        <authorList>
            <consortium name="Ensembl"/>
        </authorList>
    </citation>
    <scope>IDENTIFICATION</scope>
</reference>
<dbReference type="PANTHER" id="PTHR16277">
    <property type="entry name" value="CELL DIVISION CYCLE ASSOCIATED PROTEIN 4/SERTA DOMAIN-CONTAINING PROTEIN 2"/>
    <property type="match status" value="1"/>
</dbReference>
<feature type="compositionally biased region" description="Basic and acidic residues" evidence="1">
    <location>
        <begin position="98"/>
        <end position="108"/>
    </location>
</feature>
<evidence type="ECO:0000313" key="4">
    <source>
        <dbReference type="Proteomes" id="UP000694397"/>
    </source>
</evidence>
<evidence type="ECO:0000256" key="1">
    <source>
        <dbReference type="SAM" id="MobiDB-lite"/>
    </source>
</evidence>